<reference evidence="3" key="2">
    <citation type="journal article" date="2021" name="World Allergy Organ. J.">
        <title>Chromosome-level assembly of Dermatophagoides farinae genome and transcriptome reveals two novel allergens Der f 37 and Der f 39.</title>
        <authorList>
            <person name="Chen J."/>
            <person name="Cai Z."/>
            <person name="Fan D."/>
            <person name="Hu J."/>
            <person name="Hou Y."/>
            <person name="He Y."/>
            <person name="Zhang Z."/>
            <person name="Zhao Z."/>
            <person name="Gao P."/>
            <person name="Hu W."/>
            <person name="Sun J."/>
            <person name="Li J."/>
            <person name="Ji K."/>
        </authorList>
    </citation>
    <scope>NUCLEOTIDE SEQUENCE</scope>
    <source>
        <strain evidence="3">JKM2019</strain>
    </source>
</reference>
<evidence type="ECO:0000259" key="2">
    <source>
        <dbReference type="Pfam" id="PF12146"/>
    </source>
</evidence>
<dbReference type="AlphaFoldDB" id="A0A9D4SBQ1"/>
<keyword evidence="3" id="KW-0378">Hydrolase</keyword>
<dbReference type="PANTHER" id="PTHR46331">
    <property type="entry name" value="VALACYCLOVIR HYDROLASE"/>
    <property type="match status" value="1"/>
</dbReference>
<dbReference type="Gene3D" id="3.40.50.1820">
    <property type="entry name" value="alpha/beta hydrolase"/>
    <property type="match status" value="1"/>
</dbReference>
<gene>
    <name evidence="3" type="ORF">HUG17_10459</name>
</gene>
<dbReference type="Pfam" id="PF12146">
    <property type="entry name" value="Hydrolase_4"/>
    <property type="match status" value="1"/>
</dbReference>
<dbReference type="EMBL" id="SDOV01000010">
    <property type="protein sequence ID" value="KAH7636489.1"/>
    <property type="molecule type" value="Genomic_DNA"/>
</dbReference>
<evidence type="ECO:0000313" key="3">
    <source>
        <dbReference type="EMBL" id="KAH7636489.1"/>
    </source>
</evidence>
<dbReference type="SUPFAM" id="SSF53474">
    <property type="entry name" value="alpha/beta-Hydrolases"/>
    <property type="match status" value="1"/>
</dbReference>
<dbReference type="Proteomes" id="UP000828236">
    <property type="component" value="Unassembled WGS sequence"/>
</dbReference>
<protein>
    <submittedName>
        <fullName evidence="3">Dienelactone hydrolase-like protein</fullName>
    </submittedName>
</protein>
<evidence type="ECO:0000256" key="1">
    <source>
        <dbReference type="SAM" id="MobiDB-lite"/>
    </source>
</evidence>
<sequence>MVEIDGFNIAYEKIGHGMDIVLIIPEALGTVRSQFRQQFDPDHDGCLDFDCFTFVSVDLPGWGQSRQQHKQQQQQQERPYGPKILDDDAVRCDKLMNKLGYNEYSIYGFGIGGQIAILMSQKFGPRIKSMILHGTATYSNEKFLQNYRKLRDTECWNDSVMLSQYKLVYNDDIDLIAYLWNKYIDLAVNKFGEYYPDGLLMTNAIASNNDRHSKIYHCPSLILYGDQDDFIDMEQITYLANNLPNNRLIIFKKCGHHLHQEDPIKFKNIVEKFLLENFWNDKNCLY</sequence>
<dbReference type="GO" id="GO:0017171">
    <property type="term" value="F:serine hydrolase activity"/>
    <property type="evidence" value="ECO:0007669"/>
    <property type="project" value="TreeGrafter"/>
</dbReference>
<organism evidence="3">
    <name type="scientific">Dermatophagoides farinae</name>
    <name type="common">American house dust mite</name>
    <dbReference type="NCBI Taxonomy" id="6954"/>
    <lineage>
        <taxon>Eukaryota</taxon>
        <taxon>Metazoa</taxon>
        <taxon>Ecdysozoa</taxon>
        <taxon>Arthropoda</taxon>
        <taxon>Chelicerata</taxon>
        <taxon>Arachnida</taxon>
        <taxon>Acari</taxon>
        <taxon>Acariformes</taxon>
        <taxon>Sarcoptiformes</taxon>
        <taxon>Astigmata</taxon>
        <taxon>Psoroptidia</taxon>
        <taxon>Analgoidea</taxon>
        <taxon>Pyroglyphidae</taxon>
        <taxon>Dermatophagoidinae</taxon>
        <taxon>Dermatophagoides</taxon>
    </lineage>
</organism>
<name>A0A9D4SBQ1_DERFA</name>
<proteinExistence type="predicted"/>
<dbReference type="PANTHER" id="PTHR46331:SF2">
    <property type="entry name" value="VALACYCLOVIR HYDROLASE"/>
    <property type="match status" value="1"/>
</dbReference>
<dbReference type="InterPro" id="IPR029058">
    <property type="entry name" value="AB_hydrolase_fold"/>
</dbReference>
<feature type="domain" description="Serine aminopeptidase S33" evidence="2">
    <location>
        <begin position="52"/>
        <end position="262"/>
    </location>
</feature>
<comment type="caution">
    <text evidence="3">The sequence shown here is derived from an EMBL/GenBank/DDBJ whole genome shotgun (WGS) entry which is preliminary data.</text>
</comment>
<accession>A0A9D4SBQ1</accession>
<feature type="compositionally biased region" description="Low complexity" evidence="1">
    <location>
        <begin position="65"/>
        <end position="76"/>
    </location>
</feature>
<dbReference type="InterPro" id="IPR022742">
    <property type="entry name" value="Hydrolase_4"/>
</dbReference>
<feature type="region of interest" description="Disordered" evidence="1">
    <location>
        <begin position="65"/>
        <end position="84"/>
    </location>
</feature>
<reference evidence="3" key="1">
    <citation type="submission" date="2020-06" db="EMBL/GenBank/DDBJ databases">
        <authorList>
            <person name="Ji K."/>
            <person name="Li J."/>
        </authorList>
    </citation>
    <scope>NUCLEOTIDE SEQUENCE</scope>
    <source>
        <strain evidence="3">JKM2019</strain>
        <tissue evidence="3">Whole body</tissue>
    </source>
</reference>